<evidence type="ECO:0000313" key="1">
    <source>
        <dbReference type="EMBL" id="GFR20363.1"/>
    </source>
</evidence>
<reference evidence="1" key="1">
    <citation type="submission" date="2020-07" db="EMBL/GenBank/DDBJ databases">
        <title>Multicomponent nature underlies the extraordinary mechanical properties of spider dragline silk.</title>
        <authorList>
            <person name="Kono N."/>
            <person name="Nakamura H."/>
            <person name="Mori M."/>
            <person name="Yoshida Y."/>
            <person name="Ohtoshi R."/>
            <person name="Malay A.D."/>
            <person name="Moran D.A.P."/>
            <person name="Tomita M."/>
            <person name="Numata K."/>
            <person name="Arakawa K."/>
        </authorList>
    </citation>
    <scope>NUCLEOTIDE SEQUENCE</scope>
</reference>
<dbReference type="EMBL" id="BMAO01037814">
    <property type="protein sequence ID" value="GFR20363.1"/>
    <property type="molecule type" value="Genomic_DNA"/>
</dbReference>
<organism evidence="1 2">
    <name type="scientific">Trichonephila clavata</name>
    <name type="common">Joro spider</name>
    <name type="synonym">Nephila clavata</name>
    <dbReference type="NCBI Taxonomy" id="2740835"/>
    <lineage>
        <taxon>Eukaryota</taxon>
        <taxon>Metazoa</taxon>
        <taxon>Ecdysozoa</taxon>
        <taxon>Arthropoda</taxon>
        <taxon>Chelicerata</taxon>
        <taxon>Arachnida</taxon>
        <taxon>Araneae</taxon>
        <taxon>Araneomorphae</taxon>
        <taxon>Entelegynae</taxon>
        <taxon>Araneoidea</taxon>
        <taxon>Nephilidae</taxon>
        <taxon>Trichonephila</taxon>
    </lineage>
</organism>
<dbReference type="Proteomes" id="UP000887116">
    <property type="component" value="Unassembled WGS sequence"/>
</dbReference>
<evidence type="ECO:0000313" key="2">
    <source>
        <dbReference type="Proteomes" id="UP000887116"/>
    </source>
</evidence>
<name>A0A8X6JCQ0_TRICU</name>
<accession>A0A8X6JCQ0</accession>
<gene>
    <name evidence="1" type="ORF">TNCT_423691</name>
</gene>
<proteinExistence type="predicted"/>
<protein>
    <submittedName>
        <fullName evidence="1">Uncharacterized protein</fullName>
    </submittedName>
</protein>
<keyword evidence="2" id="KW-1185">Reference proteome</keyword>
<dbReference type="AlphaFoldDB" id="A0A8X6JCQ0"/>
<sequence>MFQNATKEDLVTVLIEMGGTVDADLGIMELKQKLMLSKAYLEDEEFVRYVLATMIEDRMENEEYIKKEDFRKKAEERRLERKEELELARIEAA</sequence>
<comment type="caution">
    <text evidence="1">The sequence shown here is derived from an EMBL/GenBank/DDBJ whole genome shotgun (WGS) entry which is preliminary data.</text>
</comment>